<reference evidence="2" key="1">
    <citation type="journal article" date="2015" name="Nature">
        <title>rRNA introns, odd ribosomes, and small enigmatic genomes across a large radiation of phyla.</title>
        <authorList>
            <person name="Brown C.T."/>
            <person name="Hug L.A."/>
            <person name="Thomas B.C."/>
            <person name="Sharon I."/>
            <person name="Castelle C.J."/>
            <person name="Singh A."/>
            <person name="Wilkins M.J."/>
            <person name="Williams K.H."/>
            <person name="Banfield J.F."/>
        </authorList>
    </citation>
    <scope>NUCLEOTIDE SEQUENCE [LARGE SCALE GENOMIC DNA]</scope>
</reference>
<keyword evidence="1" id="KW-1133">Transmembrane helix</keyword>
<keyword evidence="1" id="KW-0472">Membrane</keyword>
<evidence type="ECO:0000256" key="1">
    <source>
        <dbReference type="SAM" id="Phobius"/>
    </source>
</evidence>
<sequence>MPLQLRLIFLLITLFLTFNYGWEFAIGGVIFLIVYNDSDYWLLLAGPILDLIFPFPFIFFTLTICAIIALSSATKNFFKEENFSSFAAKFIMLICATALIISAYFIKDMDIMRAMSFTYAFLNKTILEIAAFALLLKLAKYGNLFKKTRQIPHFRT</sequence>
<proteinExistence type="predicted"/>
<organism evidence="2 3">
    <name type="scientific">Candidatus Giovannonibacteria bacterium GW2011_GWF2_42_19</name>
    <dbReference type="NCBI Taxonomy" id="1618659"/>
    <lineage>
        <taxon>Bacteria</taxon>
        <taxon>Candidatus Giovannoniibacteriota</taxon>
    </lineage>
</organism>
<accession>A0A0G1CFG1</accession>
<feature type="transmembrane region" description="Helical" evidence="1">
    <location>
        <begin position="86"/>
        <end position="106"/>
    </location>
</feature>
<protein>
    <submittedName>
        <fullName evidence="2">Uncharacterized protein</fullName>
    </submittedName>
</protein>
<gene>
    <name evidence="2" type="ORF">UV11_C0010G0024</name>
</gene>
<dbReference type="EMBL" id="LCDF01000010">
    <property type="protein sequence ID" value="KKS48293.1"/>
    <property type="molecule type" value="Genomic_DNA"/>
</dbReference>
<evidence type="ECO:0000313" key="2">
    <source>
        <dbReference type="EMBL" id="KKS48293.1"/>
    </source>
</evidence>
<evidence type="ECO:0000313" key="3">
    <source>
        <dbReference type="Proteomes" id="UP000034036"/>
    </source>
</evidence>
<dbReference type="Proteomes" id="UP000034036">
    <property type="component" value="Unassembled WGS sequence"/>
</dbReference>
<dbReference type="AlphaFoldDB" id="A0A0G1CFG1"/>
<feature type="transmembrane region" description="Helical" evidence="1">
    <location>
        <begin position="118"/>
        <end position="139"/>
    </location>
</feature>
<keyword evidence="1" id="KW-0812">Transmembrane</keyword>
<comment type="caution">
    <text evidence="2">The sequence shown here is derived from an EMBL/GenBank/DDBJ whole genome shotgun (WGS) entry which is preliminary data.</text>
</comment>
<name>A0A0G1CFG1_9BACT</name>
<feature type="transmembrane region" description="Helical" evidence="1">
    <location>
        <begin position="55"/>
        <end position="74"/>
    </location>
</feature>
<feature type="transmembrane region" description="Helical" evidence="1">
    <location>
        <begin position="7"/>
        <end position="35"/>
    </location>
</feature>
<dbReference type="STRING" id="1618659.UV11_C0010G0024"/>